<dbReference type="InterPro" id="IPR011057">
    <property type="entry name" value="Mss4-like_sf"/>
</dbReference>
<feature type="compositionally biased region" description="Low complexity" evidence="5">
    <location>
        <begin position="71"/>
        <end position="81"/>
    </location>
</feature>
<evidence type="ECO:0000256" key="5">
    <source>
        <dbReference type="SAM" id="MobiDB-lite"/>
    </source>
</evidence>
<dbReference type="EMBL" id="JBFXLT010000126">
    <property type="protein sequence ID" value="KAL2807957.1"/>
    <property type="molecule type" value="Genomic_DNA"/>
</dbReference>
<dbReference type="PANTHER" id="PTHR33337:SF33">
    <property type="entry name" value="CENP-V_GFA DOMAIN-CONTAINING PROTEIN"/>
    <property type="match status" value="1"/>
</dbReference>
<keyword evidence="8" id="KW-1185">Reference proteome</keyword>
<evidence type="ECO:0000256" key="1">
    <source>
        <dbReference type="ARBA" id="ARBA00005495"/>
    </source>
</evidence>
<keyword evidence="2" id="KW-0479">Metal-binding</keyword>
<evidence type="ECO:0000256" key="4">
    <source>
        <dbReference type="ARBA" id="ARBA00023239"/>
    </source>
</evidence>
<protein>
    <recommendedName>
        <fullName evidence="6">CENP-V/GFA domain-containing protein</fullName>
    </recommendedName>
</protein>
<comment type="similarity">
    <text evidence="1">Belongs to the Gfa family.</text>
</comment>
<evidence type="ECO:0000313" key="8">
    <source>
        <dbReference type="Proteomes" id="UP001610334"/>
    </source>
</evidence>
<evidence type="ECO:0000313" key="7">
    <source>
        <dbReference type="EMBL" id="KAL2807957.1"/>
    </source>
</evidence>
<sequence length="220" mass="24770">MPNHYPENPSAPFPMEGGCPCGLIRYRMESPPLVVHCCHCTSCQRETGTAFALNAVIESDLVILLPPAAPTVPASPSSPSTKEAGPTLMPWNPDAETAKKSEAERSTVEPRIFLTPSESKHGQKIARCPRCGAPVWSFYAGAGPFRKFVRVGTLDEPWKVGPDVHIFTDSKREFVRLDDGVPQYGKFYMKFEDVWRKESLERWEKILTQTMEYKKREKLL</sequence>
<organism evidence="7 8">
    <name type="scientific">Aspergillus granulosus</name>
    <dbReference type="NCBI Taxonomy" id="176169"/>
    <lineage>
        <taxon>Eukaryota</taxon>
        <taxon>Fungi</taxon>
        <taxon>Dikarya</taxon>
        <taxon>Ascomycota</taxon>
        <taxon>Pezizomycotina</taxon>
        <taxon>Eurotiomycetes</taxon>
        <taxon>Eurotiomycetidae</taxon>
        <taxon>Eurotiales</taxon>
        <taxon>Aspergillaceae</taxon>
        <taxon>Aspergillus</taxon>
        <taxon>Aspergillus subgen. Nidulantes</taxon>
    </lineage>
</organism>
<evidence type="ECO:0000259" key="6">
    <source>
        <dbReference type="PROSITE" id="PS51891"/>
    </source>
</evidence>
<dbReference type="Pfam" id="PF04828">
    <property type="entry name" value="GFA"/>
    <property type="match status" value="2"/>
</dbReference>
<keyword evidence="4" id="KW-0456">Lyase</keyword>
<reference evidence="7 8" key="1">
    <citation type="submission" date="2024-07" db="EMBL/GenBank/DDBJ databases">
        <title>Section-level genome sequencing and comparative genomics of Aspergillus sections Usti and Cavernicolus.</title>
        <authorList>
            <consortium name="Lawrence Berkeley National Laboratory"/>
            <person name="Nybo J.L."/>
            <person name="Vesth T.C."/>
            <person name="Theobald S."/>
            <person name="Frisvad J.C."/>
            <person name="Larsen T.O."/>
            <person name="Kjaerboelling I."/>
            <person name="Rothschild-Mancinelli K."/>
            <person name="Lyhne E.K."/>
            <person name="Kogle M.E."/>
            <person name="Barry K."/>
            <person name="Clum A."/>
            <person name="Na H."/>
            <person name="Ledsgaard L."/>
            <person name="Lin J."/>
            <person name="Lipzen A."/>
            <person name="Kuo A."/>
            <person name="Riley R."/>
            <person name="Mondo S."/>
            <person name="Labutti K."/>
            <person name="Haridas S."/>
            <person name="Pangalinan J."/>
            <person name="Salamov A.A."/>
            <person name="Simmons B.A."/>
            <person name="Magnuson J.K."/>
            <person name="Chen J."/>
            <person name="Drula E."/>
            <person name="Henrissat B."/>
            <person name="Wiebenga A."/>
            <person name="Lubbers R.J."/>
            <person name="Gomes A.C."/>
            <person name="Makela M.R."/>
            <person name="Stajich J."/>
            <person name="Grigoriev I.V."/>
            <person name="Mortensen U.H."/>
            <person name="De Vries R.P."/>
            <person name="Baker S.E."/>
            <person name="Andersen M.R."/>
        </authorList>
    </citation>
    <scope>NUCLEOTIDE SEQUENCE [LARGE SCALE GENOMIC DNA]</scope>
    <source>
        <strain evidence="7 8">CBS 588.65</strain>
    </source>
</reference>
<accession>A0ABR4GZ86</accession>
<evidence type="ECO:0000256" key="2">
    <source>
        <dbReference type="ARBA" id="ARBA00022723"/>
    </source>
</evidence>
<dbReference type="PROSITE" id="PS51891">
    <property type="entry name" value="CENP_V_GFA"/>
    <property type="match status" value="1"/>
</dbReference>
<feature type="compositionally biased region" description="Basic and acidic residues" evidence="5">
    <location>
        <begin position="96"/>
        <end position="107"/>
    </location>
</feature>
<dbReference type="Proteomes" id="UP001610334">
    <property type="component" value="Unassembled WGS sequence"/>
</dbReference>
<comment type="caution">
    <text evidence="7">The sequence shown here is derived from an EMBL/GenBank/DDBJ whole genome shotgun (WGS) entry which is preliminary data.</text>
</comment>
<dbReference type="InterPro" id="IPR006913">
    <property type="entry name" value="CENP-V/GFA"/>
</dbReference>
<dbReference type="PANTHER" id="PTHR33337">
    <property type="entry name" value="GFA DOMAIN-CONTAINING PROTEIN"/>
    <property type="match status" value="1"/>
</dbReference>
<keyword evidence="3" id="KW-0862">Zinc</keyword>
<feature type="domain" description="CENP-V/GFA" evidence="6">
    <location>
        <begin position="15"/>
        <end position="137"/>
    </location>
</feature>
<dbReference type="Gene3D" id="3.90.1590.10">
    <property type="entry name" value="glutathione-dependent formaldehyde- activating enzyme (gfa)"/>
    <property type="match status" value="1"/>
</dbReference>
<proteinExistence type="inferred from homology"/>
<name>A0ABR4GZ86_9EURO</name>
<gene>
    <name evidence="7" type="ORF">BJX63DRAFT_410900</name>
</gene>
<feature type="region of interest" description="Disordered" evidence="5">
    <location>
        <begin position="71"/>
        <end position="107"/>
    </location>
</feature>
<dbReference type="SUPFAM" id="SSF51316">
    <property type="entry name" value="Mss4-like"/>
    <property type="match status" value="2"/>
</dbReference>
<evidence type="ECO:0000256" key="3">
    <source>
        <dbReference type="ARBA" id="ARBA00022833"/>
    </source>
</evidence>